<dbReference type="InterPro" id="IPR008422">
    <property type="entry name" value="KN_HD"/>
</dbReference>
<dbReference type="Pfam" id="PF05920">
    <property type="entry name" value="Homeobox_KN"/>
    <property type="match status" value="1"/>
</dbReference>
<dbReference type="CGD" id="CAL0131890">
    <property type="gene designation" value="TOS8"/>
</dbReference>
<dbReference type="GeneID" id="2888891"/>
<dbReference type="RefSeq" id="XP_446922.1">
    <property type="nucleotide sequence ID" value="XM_446922.1"/>
</dbReference>
<dbReference type="InterPro" id="IPR001356">
    <property type="entry name" value="HD"/>
</dbReference>
<proteinExistence type="predicted"/>
<feature type="compositionally biased region" description="Low complexity" evidence="5">
    <location>
        <begin position="127"/>
        <end position="155"/>
    </location>
</feature>
<evidence type="ECO:0000313" key="8">
    <source>
        <dbReference type="EMBL" id="CAG59855.1"/>
    </source>
</evidence>
<dbReference type="InterPro" id="IPR050224">
    <property type="entry name" value="TALE_homeobox"/>
</dbReference>
<organism evidence="8 9">
    <name type="scientific">Candida glabrata (strain ATCC 2001 / BCRC 20586 / JCM 3761 / NBRC 0622 / NRRL Y-65 / CBS 138)</name>
    <name type="common">Yeast</name>
    <name type="synonym">Nakaseomyces glabratus</name>
    <dbReference type="NCBI Taxonomy" id="284593"/>
    <lineage>
        <taxon>Eukaryota</taxon>
        <taxon>Fungi</taxon>
        <taxon>Dikarya</taxon>
        <taxon>Ascomycota</taxon>
        <taxon>Saccharomycotina</taxon>
        <taxon>Saccharomycetes</taxon>
        <taxon>Saccharomycetales</taxon>
        <taxon>Saccharomycetaceae</taxon>
        <taxon>Nakaseomyces</taxon>
    </lineage>
</organism>
<dbReference type="PANTHER" id="PTHR11850">
    <property type="entry name" value="HOMEOBOX PROTEIN TRANSCRIPTION FACTORS"/>
    <property type="match status" value="1"/>
</dbReference>
<evidence type="ECO:0000259" key="6">
    <source>
        <dbReference type="PROSITE" id="PS50071"/>
    </source>
</evidence>
<dbReference type="GO" id="GO:0003677">
    <property type="term" value="F:DNA binding"/>
    <property type="evidence" value="ECO:0007669"/>
    <property type="project" value="UniProtKB-UniRule"/>
</dbReference>
<keyword evidence="9" id="KW-1185">Reference proteome</keyword>
<dbReference type="GO" id="GO:0005634">
    <property type="term" value="C:nucleus"/>
    <property type="evidence" value="ECO:0007669"/>
    <property type="project" value="UniProtKB-SubCell"/>
</dbReference>
<comment type="subcellular location">
    <subcellularLocation>
        <location evidence="4">Nucleus</location>
    </subcellularLocation>
</comment>
<dbReference type="GO" id="GO:0006355">
    <property type="term" value="P:regulation of DNA-templated transcription"/>
    <property type="evidence" value="ECO:0007669"/>
    <property type="project" value="InterPro"/>
</dbReference>
<dbReference type="EMBL" id="CR380954">
    <property type="protein sequence ID" value="CAG59855.1"/>
    <property type="molecule type" value="Genomic_DNA"/>
</dbReference>
<dbReference type="Gene3D" id="1.10.10.60">
    <property type="entry name" value="Homeodomain-like"/>
    <property type="match status" value="1"/>
</dbReference>
<evidence type="ECO:0000256" key="4">
    <source>
        <dbReference type="PROSITE-ProRule" id="PRU00108"/>
    </source>
</evidence>
<gene>
    <name evidence="7" type="primary">TOS8</name>
    <name evidence="7 8" type="ordered locus">CAGL0H02959g</name>
</gene>
<keyword evidence="2 4" id="KW-0371">Homeobox</keyword>
<dbReference type="STRING" id="284593.Q6FS72"/>
<accession>Q6FS72</accession>
<keyword evidence="3 4" id="KW-0539">Nucleus</keyword>
<dbReference type="HOGENOM" id="CLU_1073615_0_0_1"/>
<dbReference type="Proteomes" id="UP000002428">
    <property type="component" value="Chromosome H"/>
</dbReference>
<dbReference type="eggNOG" id="KOG0773">
    <property type="taxonomic scope" value="Eukaryota"/>
</dbReference>
<dbReference type="SUPFAM" id="SSF46689">
    <property type="entry name" value="Homeodomain-like"/>
    <property type="match status" value="1"/>
</dbReference>
<keyword evidence="1 4" id="KW-0238">DNA-binding</keyword>
<protein>
    <recommendedName>
        <fullName evidence="6">Homeobox domain-containing protein</fullName>
    </recommendedName>
</protein>
<evidence type="ECO:0000256" key="1">
    <source>
        <dbReference type="ARBA" id="ARBA00023125"/>
    </source>
</evidence>
<evidence type="ECO:0000256" key="3">
    <source>
        <dbReference type="ARBA" id="ARBA00023242"/>
    </source>
</evidence>
<evidence type="ECO:0000256" key="5">
    <source>
        <dbReference type="SAM" id="MobiDB-lite"/>
    </source>
</evidence>
<evidence type="ECO:0000313" key="9">
    <source>
        <dbReference type="Proteomes" id="UP000002428"/>
    </source>
</evidence>
<reference evidence="8 9" key="1">
    <citation type="journal article" date="2004" name="Nature">
        <title>Genome evolution in yeasts.</title>
        <authorList>
            <consortium name="Genolevures"/>
            <person name="Dujon B."/>
            <person name="Sherman D."/>
            <person name="Fischer G."/>
            <person name="Durrens P."/>
            <person name="Casaregola S."/>
            <person name="Lafontaine I."/>
            <person name="de Montigny J."/>
            <person name="Marck C."/>
            <person name="Neuveglise C."/>
            <person name="Talla E."/>
            <person name="Goffard N."/>
            <person name="Frangeul L."/>
            <person name="Aigle M."/>
            <person name="Anthouard V."/>
            <person name="Babour A."/>
            <person name="Barbe V."/>
            <person name="Barnay S."/>
            <person name="Blanchin S."/>
            <person name="Beckerich J.M."/>
            <person name="Beyne E."/>
            <person name="Bleykasten C."/>
            <person name="Boisrame A."/>
            <person name="Boyer J."/>
            <person name="Cattolico L."/>
            <person name="Confanioleri F."/>
            <person name="de Daruvar A."/>
            <person name="Despons L."/>
            <person name="Fabre E."/>
            <person name="Fairhead C."/>
            <person name="Ferry-Dumazet H."/>
            <person name="Groppi A."/>
            <person name="Hantraye F."/>
            <person name="Hennequin C."/>
            <person name="Jauniaux N."/>
            <person name="Joyet P."/>
            <person name="Kachouri R."/>
            <person name="Kerrest A."/>
            <person name="Koszul R."/>
            <person name="Lemaire M."/>
            <person name="Lesur I."/>
            <person name="Ma L."/>
            <person name="Muller H."/>
            <person name="Nicaud J.M."/>
            <person name="Nikolski M."/>
            <person name="Oztas S."/>
            <person name="Ozier-Kalogeropoulos O."/>
            <person name="Pellenz S."/>
            <person name="Potier S."/>
            <person name="Richard G.F."/>
            <person name="Straub M.L."/>
            <person name="Suleau A."/>
            <person name="Swennene D."/>
            <person name="Tekaia F."/>
            <person name="Wesolowski-Louvel M."/>
            <person name="Westhof E."/>
            <person name="Wirth B."/>
            <person name="Zeniou-Meyer M."/>
            <person name="Zivanovic I."/>
            <person name="Bolotin-Fukuhara M."/>
            <person name="Thierry A."/>
            <person name="Bouchier C."/>
            <person name="Caudron B."/>
            <person name="Scarpelli C."/>
            <person name="Gaillardin C."/>
            <person name="Weissenbach J."/>
            <person name="Wincker P."/>
            <person name="Souciet J.L."/>
        </authorList>
    </citation>
    <scope>NUCLEOTIDE SEQUENCE [LARGE SCALE GENOMIC DNA]</scope>
    <source>
        <strain evidence="9">ATCC 2001 / BCRC 20586 / JCM 3761 / NBRC 0622 / NRRL Y-65 / CBS 138</strain>
    </source>
</reference>
<dbReference type="InterPro" id="IPR009057">
    <property type="entry name" value="Homeodomain-like_sf"/>
</dbReference>
<evidence type="ECO:0000256" key="2">
    <source>
        <dbReference type="ARBA" id="ARBA00023155"/>
    </source>
</evidence>
<dbReference type="SMART" id="SM00389">
    <property type="entry name" value="HOX"/>
    <property type="match status" value="1"/>
</dbReference>
<sequence length="259" mass="28793">MESVQTTLPSIRSIIDSLSKDTETTGGRGVYDSNPRNVNYTDYNRQQNRLNLLDYQSLKDVPVKSSYSWGALPHEFKVTKPYHRSGKVNLVIRREESQPLSPPYSPNGSIGLSAAIPMKLCSSTSSSVSTTSTTTLTSVNSPPSSVSSSPSASSPEVGQGAVKKRANLPKETVKILNEWLYDHINNPYPTPQEKMELSLKTGLTKIQLSNWFINVRRRKVFADYYDITNQKRIVSAGVVKKQLPDASKRRTAMDRVHSS</sequence>
<dbReference type="CDD" id="cd00086">
    <property type="entry name" value="homeodomain"/>
    <property type="match status" value="1"/>
</dbReference>
<dbReference type="InParanoid" id="Q6FS72"/>
<dbReference type="AlphaFoldDB" id="Q6FS72"/>
<name>Q6FS72_CANGA</name>
<feature type="DNA-binding region" description="Homeobox" evidence="4">
    <location>
        <begin position="161"/>
        <end position="223"/>
    </location>
</feature>
<feature type="domain" description="Homeobox" evidence="6">
    <location>
        <begin position="159"/>
        <end position="222"/>
    </location>
</feature>
<dbReference type="KEGG" id="cgr:2888891"/>
<evidence type="ECO:0000313" key="7">
    <source>
        <dbReference type="CGD" id="CAL0131890"/>
    </source>
</evidence>
<feature type="region of interest" description="Disordered" evidence="5">
    <location>
        <begin position="127"/>
        <end position="165"/>
    </location>
</feature>
<dbReference type="VEuPathDB" id="FungiDB:CAGL0H02959g"/>
<dbReference type="PROSITE" id="PS50071">
    <property type="entry name" value="HOMEOBOX_2"/>
    <property type="match status" value="1"/>
</dbReference>